<organism evidence="1 2">
    <name type="scientific">Cannabis sativa</name>
    <name type="common">Hemp</name>
    <name type="synonym">Marijuana</name>
    <dbReference type="NCBI Taxonomy" id="3483"/>
    <lineage>
        <taxon>Eukaryota</taxon>
        <taxon>Viridiplantae</taxon>
        <taxon>Streptophyta</taxon>
        <taxon>Embryophyta</taxon>
        <taxon>Tracheophyta</taxon>
        <taxon>Spermatophyta</taxon>
        <taxon>Magnoliopsida</taxon>
        <taxon>eudicotyledons</taxon>
        <taxon>Gunneridae</taxon>
        <taxon>Pentapetalae</taxon>
        <taxon>rosids</taxon>
        <taxon>fabids</taxon>
        <taxon>Rosales</taxon>
        <taxon>Cannabaceae</taxon>
        <taxon>Cannabis</taxon>
    </lineage>
</organism>
<name>A0A803QGU8_CANSA</name>
<dbReference type="Gramene" id="evm.model.09.623">
    <property type="protein sequence ID" value="cds.evm.model.09.623"/>
    <property type="gene ID" value="evm.TU.09.623"/>
</dbReference>
<dbReference type="EnsemblPlants" id="evm.model.09.623">
    <property type="protein sequence ID" value="cds.evm.model.09.623"/>
    <property type="gene ID" value="evm.TU.09.623"/>
</dbReference>
<dbReference type="Proteomes" id="UP000596661">
    <property type="component" value="Chromosome 9"/>
</dbReference>
<reference evidence="1" key="2">
    <citation type="submission" date="2021-03" db="UniProtKB">
        <authorList>
            <consortium name="EnsemblPlants"/>
        </authorList>
    </citation>
    <scope>IDENTIFICATION</scope>
</reference>
<dbReference type="InterPro" id="IPR036397">
    <property type="entry name" value="RNaseH_sf"/>
</dbReference>
<dbReference type="Gene3D" id="3.30.420.10">
    <property type="entry name" value="Ribonuclease H-like superfamily/Ribonuclease H"/>
    <property type="match status" value="1"/>
</dbReference>
<dbReference type="InterPro" id="IPR043502">
    <property type="entry name" value="DNA/RNA_pol_sf"/>
</dbReference>
<evidence type="ECO:0008006" key="3">
    <source>
        <dbReference type="Google" id="ProtNLM"/>
    </source>
</evidence>
<dbReference type="PANTHER" id="PTHR48475">
    <property type="entry name" value="RIBONUCLEASE H"/>
    <property type="match status" value="1"/>
</dbReference>
<reference evidence="1" key="1">
    <citation type="submission" date="2018-11" db="EMBL/GenBank/DDBJ databases">
        <authorList>
            <person name="Grassa J C."/>
        </authorList>
    </citation>
    <scope>NUCLEOTIDE SEQUENCE [LARGE SCALE GENOMIC DNA]</scope>
</reference>
<keyword evidence="2" id="KW-1185">Reference proteome</keyword>
<accession>A0A803QGU8</accession>
<evidence type="ECO:0000313" key="2">
    <source>
        <dbReference type="Proteomes" id="UP000596661"/>
    </source>
</evidence>
<dbReference type="Gene3D" id="3.10.10.10">
    <property type="entry name" value="HIV Type 1 Reverse Transcriptase, subunit A, domain 1"/>
    <property type="match status" value="1"/>
</dbReference>
<sequence>MEETKEVSISEADPTRTIRVGKNLPPADTTPVCQKRIPLDPVREDLVKAEVNKLTTNDFLRESYYSVGLANLVLVLNPNGTRRMYIDFTDVNKACPKDYFLLPRIDQTVDSTSGSRGIEANPEKIKAFIGMPSPKKHKDVQSVIGHIAALSWFILKSTDKSHAIRVITNHPLRQVSIKGHALADYVVECTSFNHFPKEPVLELPTWKVHVDDVSNEKGARAGVILISPQEHQFQSALRFGFFTSNNKAENEAMLASLKLAKELFSCSLATSQWTSGGCQQNPQDHIEEEALGLQGPLASGTPSSSRGLSNNKKSFNRAHTVWNGLGCKSVIPVETMIPSHRRDTYDPSRSHSLL</sequence>
<dbReference type="EMBL" id="UZAU01000728">
    <property type="status" value="NOT_ANNOTATED_CDS"/>
    <property type="molecule type" value="Genomic_DNA"/>
</dbReference>
<evidence type="ECO:0000313" key="1">
    <source>
        <dbReference type="EnsemblPlants" id="cds.evm.model.09.623"/>
    </source>
</evidence>
<protein>
    <recommendedName>
        <fullName evidence="3">RNase H type-1 domain-containing protein</fullName>
    </recommendedName>
</protein>
<dbReference type="AlphaFoldDB" id="A0A803QGU8"/>
<dbReference type="GO" id="GO:0003676">
    <property type="term" value="F:nucleic acid binding"/>
    <property type="evidence" value="ECO:0007669"/>
    <property type="project" value="InterPro"/>
</dbReference>
<dbReference type="SUPFAM" id="SSF56672">
    <property type="entry name" value="DNA/RNA polymerases"/>
    <property type="match status" value="1"/>
</dbReference>
<dbReference type="PANTHER" id="PTHR48475:SF2">
    <property type="entry name" value="RIBONUCLEASE H"/>
    <property type="match status" value="1"/>
</dbReference>
<proteinExistence type="predicted"/>